<dbReference type="EMBL" id="FNDE01000009">
    <property type="protein sequence ID" value="SDH03255.1"/>
    <property type="molecule type" value="Genomic_DNA"/>
</dbReference>
<keyword evidence="4 9" id="KW-0808">Transferase</keyword>
<keyword evidence="11" id="KW-1185">Reference proteome</keyword>
<name>A0A1G7Z3T1_ANETH</name>
<keyword evidence="3" id="KW-0997">Cell inner membrane</keyword>
<keyword evidence="7" id="KW-0812">Transmembrane</keyword>
<dbReference type="InterPro" id="IPR004960">
    <property type="entry name" value="LipA_acyltrans"/>
</dbReference>
<evidence type="ECO:0000256" key="1">
    <source>
        <dbReference type="ARBA" id="ARBA00004533"/>
    </source>
</evidence>
<keyword evidence="6 8" id="KW-0012">Acyltransferase</keyword>
<evidence type="ECO:0000256" key="7">
    <source>
        <dbReference type="SAM" id="Phobius"/>
    </source>
</evidence>
<dbReference type="Proteomes" id="UP000198956">
    <property type="component" value="Unassembled WGS sequence"/>
</dbReference>
<evidence type="ECO:0000256" key="6">
    <source>
        <dbReference type="ARBA" id="ARBA00023315"/>
    </source>
</evidence>
<evidence type="ECO:0000256" key="3">
    <source>
        <dbReference type="ARBA" id="ARBA00022519"/>
    </source>
</evidence>
<keyword evidence="5 7" id="KW-0472">Membrane</keyword>
<evidence type="ECO:0000256" key="2">
    <source>
        <dbReference type="ARBA" id="ARBA00022475"/>
    </source>
</evidence>
<evidence type="ECO:0000313" key="9">
    <source>
        <dbReference type="EMBL" id="SDH03255.1"/>
    </source>
</evidence>
<evidence type="ECO:0000313" key="11">
    <source>
        <dbReference type="Proteomes" id="UP000826616"/>
    </source>
</evidence>
<sequence>MYEWLAKITTSPSRLRLLRCAGTKLPGWLAWLLCAFCAFLLYICSTNLRGRIKQNISEILPQRKKYSLSFLSYRYFFHLFRFLFEIIIDVQQTPSRQKVTVKTEGLYHLEQALRLGRGVVLLTPHTGNFFAYYMYLSKKYPCLTVATASSPELFPLYETFRQMGCRGLDYDTTPPRELWRTLRQHLKKNGVVMLLGDFFRPNFPPAYLFGKPTRCPAGSVTLALESRVPIIPFYGCCTGGFSHRMVFLPPLFLYEQYAPQEREKAMEALTRTLEFLILQAPSQWLYWFNADERWIRRPEEKQEAVN</sequence>
<keyword evidence="2" id="KW-1003">Cell membrane</keyword>
<dbReference type="PANTHER" id="PTHR30606:SF10">
    <property type="entry name" value="PHOSPHATIDYLINOSITOL MANNOSIDE ACYLTRANSFERASE"/>
    <property type="match status" value="1"/>
</dbReference>
<evidence type="ECO:0000256" key="4">
    <source>
        <dbReference type="ARBA" id="ARBA00022679"/>
    </source>
</evidence>
<reference evidence="9 10" key="1">
    <citation type="submission" date="2016-10" db="EMBL/GenBank/DDBJ databases">
        <authorList>
            <person name="de Groot N.N."/>
        </authorList>
    </citation>
    <scope>NUCLEOTIDE SEQUENCE [LARGE SCALE GENOMIC DNA]</scope>
    <source>
        <strain evidence="9 10">L 420-91</strain>
    </source>
</reference>
<dbReference type="AlphaFoldDB" id="A0A1G7Z3T1"/>
<gene>
    <name evidence="8" type="ORF">K3F53_13330</name>
    <name evidence="9" type="ORF">SAMN04489735_100914</name>
</gene>
<comment type="subcellular location">
    <subcellularLocation>
        <location evidence="1">Cell inner membrane</location>
    </subcellularLocation>
</comment>
<protein>
    <submittedName>
        <fullName evidence="9">KDO2-lipid IV(A) lauroyltransferase</fullName>
    </submittedName>
    <submittedName>
        <fullName evidence="8">Lysophospholipid acyltransferase family protein</fullName>
    </submittedName>
</protein>
<dbReference type="RefSeq" id="WP_057898110.1">
    <property type="nucleotide sequence ID" value="NZ_CP080764.1"/>
</dbReference>
<dbReference type="GO" id="GO:0016746">
    <property type="term" value="F:acyltransferase activity"/>
    <property type="evidence" value="ECO:0007669"/>
    <property type="project" value="UniProtKB-KW"/>
</dbReference>
<dbReference type="PANTHER" id="PTHR30606">
    <property type="entry name" value="LIPID A BIOSYNTHESIS LAUROYL ACYLTRANSFERASE"/>
    <property type="match status" value="1"/>
</dbReference>
<proteinExistence type="predicted"/>
<dbReference type="Pfam" id="PF03279">
    <property type="entry name" value="Lip_A_acyltrans"/>
    <property type="match status" value="1"/>
</dbReference>
<dbReference type="Proteomes" id="UP000826616">
    <property type="component" value="Chromosome"/>
</dbReference>
<feature type="transmembrane region" description="Helical" evidence="7">
    <location>
        <begin position="25"/>
        <end position="45"/>
    </location>
</feature>
<organism evidence="9 10">
    <name type="scientific">Aneurinibacillus thermoaerophilus</name>
    <dbReference type="NCBI Taxonomy" id="143495"/>
    <lineage>
        <taxon>Bacteria</taxon>
        <taxon>Bacillati</taxon>
        <taxon>Bacillota</taxon>
        <taxon>Bacilli</taxon>
        <taxon>Bacillales</taxon>
        <taxon>Paenibacillaceae</taxon>
        <taxon>Aneurinibacillus group</taxon>
        <taxon>Aneurinibacillus</taxon>
    </lineage>
</organism>
<reference evidence="8 11" key="2">
    <citation type="submission" date="2021-08" db="EMBL/GenBank/DDBJ databases">
        <title>Complete genome sequence of the strain Aneurinibacillus thermoaerophilus CCM 8960.</title>
        <authorList>
            <person name="Musilova J."/>
            <person name="Kourilova X."/>
            <person name="Pernicova I."/>
            <person name="Bezdicek M."/>
            <person name="Lengerova M."/>
            <person name="Obruca S."/>
            <person name="Sedlar K."/>
        </authorList>
    </citation>
    <scope>NUCLEOTIDE SEQUENCE [LARGE SCALE GENOMIC DNA]</scope>
    <source>
        <strain evidence="8 11">CCM 8960</strain>
    </source>
</reference>
<keyword evidence="7" id="KW-1133">Transmembrane helix</keyword>
<evidence type="ECO:0000313" key="8">
    <source>
        <dbReference type="EMBL" id="QYY41871.1"/>
    </source>
</evidence>
<evidence type="ECO:0000256" key="5">
    <source>
        <dbReference type="ARBA" id="ARBA00023136"/>
    </source>
</evidence>
<dbReference type="GeneID" id="97142360"/>
<dbReference type="GO" id="GO:0005886">
    <property type="term" value="C:plasma membrane"/>
    <property type="evidence" value="ECO:0007669"/>
    <property type="project" value="UniProtKB-SubCell"/>
</dbReference>
<dbReference type="GO" id="GO:0009247">
    <property type="term" value="P:glycolipid biosynthetic process"/>
    <property type="evidence" value="ECO:0007669"/>
    <property type="project" value="UniProtKB-ARBA"/>
</dbReference>
<dbReference type="EMBL" id="CP080764">
    <property type="protein sequence ID" value="QYY41871.1"/>
    <property type="molecule type" value="Genomic_DNA"/>
</dbReference>
<dbReference type="CDD" id="cd07984">
    <property type="entry name" value="LPLAT_LABLAT-like"/>
    <property type="match status" value="1"/>
</dbReference>
<evidence type="ECO:0000313" key="10">
    <source>
        <dbReference type="Proteomes" id="UP000198956"/>
    </source>
</evidence>
<accession>A0A1G7Z3T1</accession>